<evidence type="ECO:0000259" key="2">
    <source>
        <dbReference type="Pfam" id="PF00582"/>
    </source>
</evidence>
<dbReference type="PRINTS" id="PR01438">
    <property type="entry name" value="UNVRSLSTRESS"/>
</dbReference>
<dbReference type="InterPro" id="IPR006016">
    <property type="entry name" value="UspA"/>
</dbReference>
<dbReference type="PANTHER" id="PTHR46553:SF3">
    <property type="entry name" value="ADENINE NUCLEOTIDE ALPHA HYDROLASES-LIKE SUPERFAMILY PROTEIN"/>
    <property type="match status" value="1"/>
</dbReference>
<dbReference type="SUPFAM" id="SSF52402">
    <property type="entry name" value="Adenine nucleotide alpha hydrolases-like"/>
    <property type="match status" value="2"/>
</dbReference>
<evidence type="ECO:0000256" key="1">
    <source>
        <dbReference type="ARBA" id="ARBA00008791"/>
    </source>
</evidence>
<keyword evidence="4" id="KW-1185">Reference proteome</keyword>
<dbReference type="OrthoDB" id="3404132at2"/>
<dbReference type="InterPro" id="IPR014729">
    <property type="entry name" value="Rossmann-like_a/b/a_fold"/>
</dbReference>
<dbReference type="InterPro" id="IPR006015">
    <property type="entry name" value="Universal_stress_UspA"/>
</dbReference>
<evidence type="ECO:0000313" key="3">
    <source>
        <dbReference type="EMBL" id="SMD18431.1"/>
    </source>
</evidence>
<dbReference type="Proteomes" id="UP000192840">
    <property type="component" value="Unassembled WGS sequence"/>
</dbReference>
<dbReference type="RefSeq" id="WP_144065535.1">
    <property type="nucleotide sequence ID" value="NZ_FWYC01000012.1"/>
</dbReference>
<dbReference type="Pfam" id="PF00582">
    <property type="entry name" value="Usp"/>
    <property type="match status" value="2"/>
</dbReference>
<evidence type="ECO:0000313" key="4">
    <source>
        <dbReference type="Proteomes" id="UP000192840"/>
    </source>
</evidence>
<dbReference type="AlphaFoldDB" id="A0A1W2F936"/>
<name>A0A1W2F936_9PSEU</name>
<dbReference type="EMBL" id="FWYC01000012">
    <property type="protein sequence ID" value="SMD18431.1"/>
    <property type="molecule type" value="Genomic_DNA"/>
</dbReference>
<proteinExistence type="inferred from homology"/>
<sequence>MSAANPFVESSRRGGVVAGFDGSDRAREAIRWAAAEAAHRRRPLLLVHAHLTAVTSAWGTVAAPGWGAAAVFDDTPLLRQAEEQVCAAAQECRRLEPGLDVETQVVAGRAAPILLEAARTVDADLLVVGRSGPGVLPRTVIGCTATGLVHQADQPVVAVHSGPVDRSGPVVVGVDGTAETITALQFASAYADRHGCELRPVHQDVDTLLAHSERAQLLVVRDRGHGVVHRAVFGSVSRAALSRASCSVAVVPNVPVSV</sequence>
<dbReference type="STRING" id="40571.SAMN05660733_05386"/>
<comment type="similarity">
    <text evidence="1">Belongs to the universal stress protein A family.</text>
</comment>
<accession>A0A1W2F936</accession>
<feature type="domain" description="UspA" evidence="2">
    <location>
        <begin position="16"/>
        <end position="160"/>
    </location>
</feature>
<dbReference type="PANTHER" id="PTHR46553">
    <property type="entry name" value="ADENINE NUCLEOTIDE ALPHA HYDROLASES-LIKE SUPERFAMILY PROTEIN"/>
    <property type="match status" value="1"/>
</dbReference>
<feature type="domain" description="UspA" evidence="2">
    <location>
        <begin position="205"/>
        <end position="252"/>
    </location>
</feature>
<reference evidence="4" key="1">
    <citation type="submission" date="2017-04" db="EMBL/GenBank/DDBJ databases">
        <authorList>
            <person name="Varghese N."/>
            <person name="Submissions S."/>
        </authorList>
    </citation>
    <scope>NUCLEOTIDE SEQUENCE [LARGE SCALE GENOMIC DNA]</scope>
    <source>
        <strain evidence="4">DSM 44073</strain>
    </source>
</reference>
<organism evidence="3 4">
    <name type="scientific">Lentzea albidocapillata</name>
    <dbReference type="NCBI Taxonomy" id="40571"/>
    <lineage>
        <taxon>Bacteria</taxon>
        <taxon>Bacillati</taxon>
        <taxon>Actinomycetota</taxon>
        <taxon>Actinomycetes</taxon>
        <taxon>Pseudonocardiales</taxon>
        <taxon>Pseudonocardiaceae</taxon>
        <taxon>Lentzea</taxon>
    </lineage>
</organism>
<protein>
    <submittedName>
        <fullName evidence="3">Nucleotide-binding universal stress protein, UspA family</fullName>
    </submittedName>
</protein>
<gene>
    <name evidence="3" type="ORF">SAMN05660733_05386</name>
</gene>
<dbReference type="eggNOG" id="COG0589">
    <property type="taxonomic scope" value="Bacteria"/>
</dbReference>
<dbReference type="Gene3D" id="3.40.50.620">
    <property type="entry name" value="HUPs"/>
    <property type="match status" value="3"/>
</dbReference>